<name>A0ABT1MDG9_9BACT</name>
<organism evidence="2 3">
    <name type="scientific">Coprobacter tertius</name>
    <dbReference type="NCBI Taxonomy" id="2944915"/>
    <lineage>
        <taxon>Bacteria</taxon>
        <taxon>Pseudomonadati</taxon>
        <taxon>Bacteroidota</taxon>
        <taxon>Bacteroidia</taxon>
        <taxon>Bacteroidales</taxon>
        <taxon>Barnesiellaceae</taxon>
        <taxon>Coprobacter</taxon>
    </lineage>
</organism>
<dbReference type="Pfam" id="PF11751">
    <property type="entry name" value="PorP_SprF"/>
    <property type="match status" value="1"/>
</dbReference>
<gene>
    <name evidence="2" type="ORF">NMU02_01065</name>
</gene>
<keyword evidence="1" id="KW-0732">Signal</keyword>
<comment type="caution">
    <text evidence="2">The sequence shown here is derived from an EMBL/GenBank/DDBJ whole genome shotgun (WGS) entry which is preliminary data.</text>
</comment>
<feature type="signal peptide" evidence="1">
    <location>
        <begin position="1"/>
        <end position="21"/>
    </location>
</feature>
<evidence type="ECO:0000256" key="1">
    <source>
        <dbReference type="SAM" id="SignalP"/>
    </source>
</evidence>
<evidence type="ECO:0000313" key="3">
    <source>
        <dbReference type="Proteomes" id="UP001205603"/>
    </source>
</evidence>
<evidence type="ECO:0000313" key="2">
    <source>
        <dbReference type="EMBL" id="MCP9610684.1"/>
    </source>
</evidence>
<dbReference type="InterPro" id="IPR019861">
    <property type="entry name" value="PorP/SprF_Bacteroidetes"/>
</dbReference>
<reference evidence="2 3" key="1">
    <citation type="submission" date="2022-07" db="EMBL/GenBank/DDBJ databases">
        <title>Fecal culturing of patients with breast cancer.</title>
        <authorList>
            <person name="Teng N.M.Y."/>
            <person name="Kiu R."/>
            <person name="Evans R."/>
            <person name="Baker D.J."/>
            <person name="Zenner C."/>
            <person name="Robinson S.D."/>
            <person name="Hall L.J."/>
        </authorList>
    </citation>
    <scope>NUCLEOTIDE SEQUENCE [LARGE SCALE GENOMIC DNA]</scope>
    <source>
        <strain evidence="2 3">LH1063</strain>
    </source>
</reference>
<feature type="chain" id="PRO_5046860843" evidence="1">
    <location>
        <begin position="22"/>
        <end position="315"/>
    </location>
</feature>
<keyword evidence="3" id="KW-1185">Reference proteome</keyword>
<accession>A0ABT1MDG9</accession>
<dbReference type="EMBL" id="JANDHW010000001">
    <property type="protein sequence ID" value="MCP9610684.1"/>
    <property type="molecule type" value="Genomic_DNA"/>
</dbReference>
<protein>
    <submittedName>
        <fullName evidence="2">Type IX secretion system membrane protein PorP/SprF</fullName>
    </submittedName>
</protein>
<dbReference type="RefSeq" id="WP_255025226.1">
    <property type="nucleotide sequence ID" value="NZ_JANDHW010000001.1"/>
</dbReference>
<proteinExistence type="predicted"/>
<dbReference type="Proteomes" id="UP001205603">
    <property type="component" value="Unassembled WGS sequence"/>
</dbReference>
<sequence>MKVKYLISFLLLLPAFSGLKAQVDAQFSQYWALPAYYNAGSVGASERLNILASSRQQWVGMPGAPKTFLVGADMPLRFLKQDHGVGLMLSSESIGLFSTMTMGLQYAFKVKLWGGKLGLGLQLGLLNQKFDGTKVYIPSSDEHVTTEDGIPQTQLQGMAFDMGFGAYYTHKYFYVGLSSQHLTQPLISFDEKYETYASRTYFFMGGGNIPIKNTLLEVQPSMMLKTTFKMTQAELTARLKYNNFIWGGLGYRWKDAMIVMIGAKIKNVLFGYAYDYPVSKIVKATKGSHEVFVSYSMKVDFSDKNKNKHKSIRIL</sequence>
<dbReference type="NCBIfam" id="TIGR03519">
    <property type="entry name" value="T9SS_PorP_fam"/>
    <property type="match status" value="1"/>
</dbReference>